<accession>A0A5J6Z9K5</accession>
<proteinExistence type="predicted"/>
<keyword evidence="2" id="KW-1185">Reference proteome</keyword>
<dbReference type="KEGG" id="cuo:CUROG_03030"/>
<dbReference type="EMBL" id="CP045032">
    <property type="protein sequence ID" value="QFQ01989.1"/>
    <property type="molecule type" value="Genomic_DNA"/>
</dbReference>
<evidence type="ECO:0000313" key="2">
    <source>
        <dbReference type="Proteomes" id="UP000326711"/>
    </source>
</evidence>
<dbReference type="OrthoDB" id="3541280at2"/>
<protein>
    <recommendedName>
        <fullName evidence="3">DUF466 domain-containing protein</fullName>
    </recommendedName>
</protein>
<gene>
    <name evidence="1" type="ORF">CUROG_03030</name>
</gene>
<name>A0A5J6Z9K5_9CORY</name>
<dbReference type="RefSeq" id="WP_151902407.1">
    <property type="nucleotide sequence ID" value="NZ_CP045032.1"/>
</dbReference>
<dbReference type="Proteomes" id="UP000326711">
    <property type="component" value="Chromosome"/>
</dbReference>
<evidence type="ECO:0000313" key="1">
    <source>
        <dbReference type="EMBL" id="QFQ01989.1"/>
    </source>
</evidence>
<dbReference type="Pfam" id="PF04328">
    <property type="entry name" value="Sel_put"/>
    <property type="match status" value="1"/>
</dbReference>
<dbReference type="InterPro" id="IPR007423">
    <property type="entry name" value="Sel_put"/>
</dbReference>
<dbReference type="AlphaFoldDB" id="A0A5J6Z9K5"/>
<reference evidence="2" key="1">
    <citation type="submission" date="2019-10" db="EMBL/GenBank/DDBJ databases">
        <title>Complete genome sequence of Corynebacterium urogenitalis DSM 108747, isolated from the genital tract of a cow.</title>
        <authorList>
            <person name="Ruckert C."/>
            <person name="Ballas P."/>
            <person name="Wagener K."/>
            <person name="Drillich M."/>
            <person name="Kaempfer P."/>
            <person name="Busse H.-J."/>
            <person name="Ehling-Schulz M."/>
        </authorList>
    </citation>
    <scope>NUCLEOTIDE SEQUENCE [LARGE SCALE GENOMIC DNA]</scope>
    <source>
        <strain evidence="2">LMM 1652</strain>
    </source>
</reference>
<sequence>MTSAAQWPFKIARNIWWYMGELVGDHDYEKYVAHMQAKHPGCQVVSKKQYWRDRYDAQEANPGSRCC</sequence>
<evidence type="ECO:0008006" key="3">
    <source>
        <dbReference type="Google" id="ProtNLM"/>
    </source>
</evidence>
<organism evidence="1 2">
    <name type="scientific">Corynebacterium urogenitale</name>
    <dbReference type="NCBI Taxonomy" id="2487892"/>
    <lineage>
        <taxon>Bacteria</taxon>
        <taxon>Bacillati</taxon>
        <taxon>Actinomycetota</taxon>
        <taxon>Actinomycetes</taxon>
        <taxon>Mycobacteriales</taxon>
        <taxon>Corynebacteriaceae</taxon>
        <taxon>Corynebacterium</taxon>
    </lineage>
</organism>